<dbReference type="RefSeq" id="WP_078975253.1">
    <property type="nucleotide sequence ID" value="NZ_MWQN01000001.1"/>
</dbReference>
<dbReference type="SUPFAM" id="SSF53850">
    <property type="entry name" value="Periplasmic binding protein-like II"/>
    <property type="match status" value="1"/>
</dbReference>
<dbReference type="InterPro" id="IPR039424">
    <property type="entry name" value="SBP_5"/>
</dbReference>
<dbReference type="OrthoDB" id="9046151at2"/>
<dbReference type="Gene3D" id="3.40.190.10">
    <property type="entry name" value="Periplasmic binding protein-like II"/>
    <property type="match status" value="1"/>
</dbReference>
<keyword evidence="1" id="KW-0732">Signal</keyword>
<dbReference type="Pfam" id="PF00496">
    <property type="entry name" value="SBP_bac_5"/>
    <property type="match status" value="1"/>
</dbReference>
<sequence>MTLALGITATACGGSDDSKSSGGNQSAVQGEAKSGGSMTMLAVQDSASLDPFKASSVAVADEPRLAALYDPLFYIDKDNSVKPHLGEALTTSDNGKTWLLKLRPGVVFSDGTPLNAEAIKVNWDMHARADVQSLHRQIAAGLTTKVVDPTTVEITPLGMPNANLDRAIAIDLTYIASPASLAKGPDEYRNRPVGAGPFKLESWTRGSQQVFVKNDKYWQKDKGLPKLDKLTIKNVPDIKQQYSTVTSGGADVFVSSDNATIAQAEKEIGVVQRTVDGGQMIQFNMTRPPFDDLRARQAITLALDPAGIPKTLANGYVPAKGFFAQKSPFYDPAAVQAAPDKAKAKQLFDELEREGKKVEFTYLLPQNPSSVKVAEWMQAQLADYKNVSMKLESLEIGAYVEKYAFRKDFQAMLFQQWLADPEPVTFNNWFSKSPTNFVGWKSDAVDAALLAGRNSTDPAVRKKAASDLSKAMVADLPAWTYAESSIAAVSNKKVTGVVQFNTGVFFMDRIGFK</sequence>
<protein>
    <recommendedName>
        <fullName evidence="3">Solute-binding protein family 5 domain-containing protein</fullName>
    </recommendedName>
</protein>
<dbReference type="STRING" id="159449.B4N89_08280"/>
<proteinExistence type="predicted"/>
<dbReference type="PANTHER" id="PTHR30290">
    <property type="entry name" value="PERIPLASMIC BINDING COMPONENT OF ABC TRANSPORTER"/>
    <property type="match status" value="1"/>
</dbReference>
<evidence type="ECO:0000256" key="2">
    <source>
        <dbReference type="SAM" id="MobiDB-lite"/>
    </source>
</evidence>
<dbReference type="InterPro" id="IPR030678">
    <property type="entry name" value="Peptide/Ni-bd"/>
</dbReference>
<dbReference type="EMBL" id="MWQN01000001">
    <property type="protein sequence ID" value="OPC80942.1"/>
    <property type="molecule type" value="Genomic_DNA"/>
</dbReference>
<dbReference type="PANTHER" id="PTHR30290:SF38">
    <property type="entry name" value="D,D-DIPEPTIDE-BINDING PERIPLASMIC PROTEIN DDPA-RELATED"/>
    <property type="match status" value="1"/>
</dbReference>
<evidence type="ECO:0000313" key="4">
    <source>
        <dbReference type="EMBL" id="OPC80942.1"/>
    </source>
</evidence>
<dbReference type="GO" id="GO:0043190">
    <property type="term" value="C:ATP-binding cassette (ABC) transporter complex"/>
    <property type="evidence" value="ECO:0007669"/>
    <property type="project" value="InterPro"/>
</dbReference>
<feature type="region of interest" description="Disordered" evidence="2">
    <location>
        <begin position="12"/>
        <end position="35"/>
    </location>
</feature>
<evidence type="ECO:0000313" key="5">
    <source>
        <dbReference type="Proteomes" id="UP000190037"/>
    </source>
</evidence>
<comment type="caution">
    <text evidence="4">The sequence shown here is derived from an EMBL/GenBank/DDBJ whole genome shotgun (WGS) entry which is preliminary data.</text>
</comment>
<dbReference type="Gene3D" id="3.10.105.10">
    <property type="entry name" value="Dipeptide-binding Protein, Domain 3"/>
    <property type="match status" value="1"/>
</dbReference>
<accession>A0A1T3NWB1</accession>
<keyword evidence="5" id="KW-1185">Reference proteome</keyword>
<dbReference type="AlphaFoldDB" id="A0A1T3NWB1"/>
<evidence type="ECO:0000256" key="1">
    <source>
        <dbReference type="ARBA" id="ARBA00022729"/>
    </source>
</evidence>
<name>A0A1T3NWB1_9ACTN</name>
<gene>
    <name evidence="4" type="ORF">B4N89_08280</name>
</gene>
<dbReference type="GO" id="GO:0042597">
    <property type="term" value="C:periplasmic space"/>
    <property type="evidence" value="ECO:0007669"/>
    <property type="project" value="UniProtKB-ARBA"/>
</dbReference>
<feature type="domain" description="Solute-binding protein family 5" evidence="3">
    <location>
        <begin position="81"/>
        <end position="434"/>
    </location>
</feature>
<dbReference type="Proteomes" id="UP000190037">
    <property type="component" value="Unassembled WGS sequence"/>
</dbReference>
<reference evidence="4 5" key="1">
    <citation type="submission" date="2017-03" db="EMBL/GenBank/DDBJ databases">
        <title>Draft genome sequence of Streptomyces scabrisporus NF3, endophyte isolated from Amphipterygium adstringens.</title>
        <authorList>
            <person name="Vazquez M."/>
            <person name="Ceapa C.D."/>
            <person name="Rodriguez Luna D."/>
            <person name="Sanchez Esquivel S."/>
        </authorList>
    </citation>
    <scope>NUCLEOTIDE SEQUENCE [LARGE SCALE GENOMIC DNA]</scope>
    <source>
        <strain evidence="4 5">NF3</strain>
    </source>
</reference>
<dbReference type="GO" id="GO:0015833">
    <property type="term" value="P:peptide transport"/>
    <property type="evidence" value="ECO:0007669"/>
    <property type="project" value="TreeGrafter"/>
</dbReference>
<dbReference type="GO" id="GO:1904680">
    <property type="term" value="F:peptide transmembrane transporter activity"/>
    <property type="evidence" value="ECO:0007669"/>
    <property type="project" value="TreeGrafter"/>
</dbReference>
<organism evidence="4 5">
    <name type="scientific">Embleya scabrispora</name>
    <dbReference type="NCBI Taxonomy" id="159449"/>
    <lineage>
        <taxon>Bacteria</taxon>
        <taxon>Bacillati</taxon>
        <taxon>Actinomycetota</taxon>
        <taxon>Actinomycetes</taxon>
        <taxon>Kitasatosporales</taxon>
        <taxon>Streptomycetaceae</taxon>
        <taxon>Embleya</taxon>
    </lineage>
</organism>
<dbReference type="InterPro" id="IPR000914">
    <property type="entry name" value="SBP_5_dom"/>
</dbReference>
<evidence type="ECO:0000259" key="3">
    <source>
        <dbReference type="Pfam" id="PF00496"/>
    </source>
</evidence>
<dbReference type="PIRSF" id="PIRSF002741">
    <property type="entry name" value="MppA"/>
    <property type="match status" value="1"/>
</dbReference>